<dbReference type="AlphaFoldDB" id="A0ABD1JE39"/>
<evidence type="ECO:0000256" key="1">
    <source>
        <dbReference type="SAM" id="MobiDB-lite"/>
    </source>
</evidence>
<dbReference type="InterPro" id="IPR000884">
    <property type="entry name" value="TSP1_rpt"/>
</dbReference>
<dbReference type="EMBL" id="JBHFQA010000017">
    <property type="protein sequence ID" value="KAL2084630.1"/>
    <property type="molecule type" value="Genomic_DNA"/>
</dbReference>
<gene>
    <name evidence="2" type="ORF">ACEWY4_020148</name>
</gene>
<protein>
    <submittedName>
        <fullName evidence="2">Uncharacterized protein</fullName>
    </submittedName>
</protein>
<name>A0ABD1JE39_9TELE</name>
<dbReference type="PROSITE" id="PS50092">
    <property type="entry name" value="TSP1"/>
    <property type="match status" value="1"/>
</dbReference>
<dbReference type="FunFam" id="2.20.100.10:FF:000028">
    <property type="entry name" value="R-spondin 2"/>
    <property type="match status" value="1"/>
</dbReference>
<feature type="compositionally biased region" description="Low complexity" evidence="1">
    <location>
        <begin position="205"/>
        <end position="216"/>
    </location>
</feature>
<proteinExistence type="predicted"/>
<dbReference type="PANTHER" id="PTHR46987:SF4">
    <property type="entry name" value="R-SPONDIN-2"/>
    <property type="match status" value="1"/>
</dbReference>
<feature type="region of interest" description="Disordered" evidence="1">
    <location>
        <begin position="191"/>
        <end position="228"/>
    </location>
</feature>
<dbReference type="SUPFAM" id="SSF82895">
    <property type="entry name" value="TSP-1 type 1 repeat"/>
    <property type="match status" value="1"/>
</dbReference>
<sequence length="228" mass="25356">MECGEGCEVGQWSEWGTCTRRNKTCGFKWGLETRTRHIVKKPPKDTIPCPTIAESRRCKMSMRHCRRGTAGEVSHARAVEIAVTFVIDASEAALPSQAPQRSTIEGDFRTHFRESALATPPAPVAPLPDRKHLFLCAFGAEAMKGERKTLALVVLFPCLVWEVFWVHGGMKMFVHKVCRLSRAAQSRRACVQSLPHHHHHHHQPPRSLVSSFSSSPSPSPSPSPSSSY</sequence>
<organism evidence="2 3">
    <name type="scientific">Coilia grayii</name>
    <name type="common">Gray's grenadier anchovy</name>
    <dbReference type="NCBI Taxonomy" id="363190"/>
    <lineage>
        <taxon>Eukaryota</taxon>
        <taxon>Metazoa</taxon>
        <taxon>Chordata</taxon>
        <taxon>Craniata</taxon>
        <taxon>Vertebrata</taxon>
        <taxon>Euteleostomi</taxon>
        <taxon>Actinopterygii</taxon>
        <taxon>Neopterygii</taxon>
        <taxon>Teleostei</taxon>
        <taxon>Clupei</taxon>
        <taxon>Clupeiformes</taxon>
        <taxon>Clupeoidei</taxon>
        <taxon>Engraulidae</taxon>
        <taxon>Coilinae</taxon>
        <taxon>Coilia</taxon>
    </lineage>
</organism>
<dbReference type="InterPro" id="IPR051514">
    <property type="entry name" value="R-spondin"/>
</dbReference>
<comment type="caution">
    <text evidence="2">The sequence shown here is derived from an EMBL/GenBank/DDBJ whole genome shotgun (WGS) entry which is preliminary data.</text>
</comment>
<dbReference type="Gene3D" id="2.20.100.10">
    <property type="entry name" value="Thrombospondin type-1 (TSP1) repeat"/>
    <property type="match status" value="1"/>
</dbReference>
<dbReference type="PANTHER" id="PTHR46987">
    <property type="entry name" value="NEUROHYPOPHYSIAL HORMONES, N-TERMINAL DOMAIN CONTAINING PROTEIN"/>
    <property type="match status" value="1"/>
</dbReference>
<keyword evidence="3" id="KW-1185">Reference proteome</keyword>
<feature type="compositionally biased region" description="Pro residues" evidence="1">
    <location>
        <begin position="217"/>
        <end position="228"/>
    </location>
</feature>
<evidence type="ECO:0000313" key="3">
    <source>
        <dbReference type="Proteomes" id="UP001591681"/>
    </source>
</evidence>
<dbReference type="InterPro" id="IPR036383">
    <property type="entry name" value="TSP1_rpt_sf"/>
</dbReference>
<accession>A0ABD1JE39</accession>
<evidence type="ECO:0000313" key="2">
    <source>
        <dbReference type="EMBL" id="KAL2084630.1"/>
    </source>
</evidence>
<feature type="compositionally biased region" description="Basic residues" evidence="1">
    <location>
        <begin position="195"/>
        <end position="204"/>
    </location>
</feature>
<reference evidence="2 3" key="1">
    <citation type="submission" date="2024-09" db="EMBL/GenBank/DDBJ databases">
        <title>A chromosome-level genome assembly of Gray's grenadier anchovy, Coilia grayii.</title>
        <authorList>
            <person name="Fu Z."/>
        </authorList>
    </citation>
    <scope>NUCLEOTIDE SEQUENCE [LARGE SCALE GENOMIC DNA]</scope>
    <source>
        <strain evidence="2">G4</strain>
        <tissue evidence="2">Muscle</tissue>
    </source>
</reference>
<dbReference type="Proteomes" id="UP001591681">
    <property type="component" value="Unassembled WGS sequence"/>
</dbReference>